<name>A0A8K0E5V8_9ROSA</name>
<reference evidence="1" key="1">
    <citation type="submission" date="2020-03" db="EMBL/GenBank/DDBJ databases">
        <title>A high-quality chromosome-level genome assembly of a woody plant with both climbing and erect habits, Rhamnella rubrinervis.</title>
        <authorList>
            <person name="Lu Z."/>
            <person name="Yang Y."/>
            <person name="Zhu X."/>
            <person name="Sun Y."/>
        </authorList>
    </citation>
    <scope>NUCLEOTIDE SEQUENCE</scope>
    <source>
        <strain evidence="1">BYM</strain>
        <tissue evidence="1">Leaf</tissue>
    </source>
</reference>
<dbReference type="SUPFAM" id="SSF51735">
    <property type="entry name" value="NAD(P)-binding Rossmann-fold domains"/>
    <property type="match status" value="1"/>
</dbReference>
<dbReference type="InterPro" id="IPR036291">
    <property type="entry name" value="NAD(P)-bd_dom_sf"/>
</dbReference>
<sequence>MPAVGFDGDVHKQEDAKRVKLGIGVGVYDIRVNRIAPGLIDDTPGMNKFINGDVMEVDGGFWMSQPHPPDSERGSEAAFKICEMIRLLN</sequence>
<dbReference type="AlphaFoldDB" id="A0A8K0E5V8"/>
<evidence type="ECO:0000313" key="1">
    <source>
        <dbReference type="EMBL" id="KAF3437392.1"/>
    </source>
</evidence>
<evidence type="ECO:0000313" key="2">
    <source>
        <dbReference type="Proteomes" id="UP000796880"/>
    </source>
</evidence>
<gene>
    <name evidence="1" type="ORF">FNV43_RR20145</name>
</gene>
<protein>
    <submittedName>
        <fullName evidence="1">Uncharacterized protein</fullName>
    </submittedName>
</protein>
<organism evidence="1 2">
    <name type="scientific">Rhamnella rubrinervis</name>
    <dbReference type="NCBI Taxonomy" id="2594499"/>
    <lineage>
        <taxon>Eukaryota</taxon>
        <taxon>Viridiplantae</taxon>
        <taxon>Streptophyta</taxon>
        <taxon>Embryophyta</taxon>
        <taxon>Tracheophyta</taxon>
        <taxon>Spermatophyta</taxon>
        <taxon>Magnoliopsida</taxon>
        <taxon>eudicotyledons</taxon>
        <taxon>Gunneridae</taxon>
        <taxon>Pentapetalae</taxon>
        <taxon>rosids</taxon>
        <taxon>fabids</taxon>
        <taxon>Rosales</taxon>
        <taxon>Rhamnaceae</taxon>
        <taxon>rhamnoid group</taxon>
        <taxon>Rhamneae</taxon>
        <taxon>Rhamnella</taxon>
    </lineage>
</organism>
<dbReference type="EMBL" id="VOIH02000009">
    <property type="protein sequence ID" value="KAF3437392.1"/>
    <property type="molecule type" value="Genomic_DNA"/>
</dbReference>
<dbReference type="Proteomes" id="UP000796880">
    <property type="component" value="Unassembled WGS sequence"/>
</dbReference>
<keyword evidence="2" id="KW-1185">Reference proteome</keyword>
<accession>A0A8K0E5V8</accession>
<proteinExistence type="predicted"/>
<comment type="caution">
    <text evidence="1">The sequence shown here is derived from an EMBL/GenBank/DDBJ whole genome shotgun (WGS) entry which is preliminary data.</text>
</comment>